<evidence type="ECO:0000313" key="2">
    <source>
        <dbReference type="EMBL" id="CAI5439477.1"/>
    </source>
</evidence>
<dbReference type="EMBL" id="CANHGI010000001">
    <property type="protein sequence ID" value="CAI5439477.1"/>
    <property type="molecule type" value="Genomic_DNA"/>
</dbReference>
<keyword evidence="4" id="KW-1185">Reference proteome</keyword>
<gene>
    <name evidence="3" type="ORF">CAMP_LOCUS10168</name>
    <name evidence="2" type="ORF">CAMP_LOCUS2114</name>
</gene>
<keyword evidence="1" id="KW-0472">Membrane</keyword>
<name>A0A9P1INY6_9PELO</name>
<evidence type="ECO:0000313" key="3">
    <source>
        <dbReference type="EMBL" id="CAI5447531.1"/>
    </source>
</evidence>
<keyword evidence="1" id="KW-0812">Transmembrane</keyword>
<dbReference type="EMBL" id="CANHGI010000004">
    <property type="protein sequence ID" value="CAI5447531.1"/>
    <property type="molecule type" value="Genomic_DNA"/>
</dbReference>
<sequence>MRAALETTWIWSTRERSQKTMALMNRGTRHAETSYVDINKDIDNRKFNLLVILLFIVLFSINIGKSLSLIICFRLSSACLNCEGISLLVLVWAFWPDFDHA</sequence>
<feature type="transmembrane region" description="Helical" evidence="1">
    <location>
        <begin position="47"/>
        <end position="64"/>
    </location>
</feature>
<dbReference type="Proteomes" id="UP001152747">
    <property type="component" value="Unassembled WGS sequence"/>
</dbReference>
<accession>A0A9P1INY6</accession>
<evidence type="ECO:0000313" key="4">
    <source>
        <dbReference type="Proteomes" id="UP001152747"/>
    </source>
</evidence>
<reference evidence="3" key="1">
    <citation type="submission" date="2022-11" db="EMBL/GenBank/DDBJ databases">
        <authorList>
            <person name="Kikuchi T."/>
        </authorList>
    </citation>
    <scope>NUCLEOTIDE SEQUENCE</scope>
    <source>
        <strain evidence="3">PS1010</strain>
    </source>
</reference>
<evidence type="ECO:0000256" key="1">
    <source>
        <dbReference type="SAM" id="Phobius"/>
    </source>
</evidence>
<dbReference type="AlphaFoldDB" id="A0A9P1INY6"/>
<proteinExistence type="predicted"/>
<comment type="caution">
    <text evidence="3">The sequence shown here is derived from an EMBL/GenBank/DDBJ whole genome shotgun (WGS) entry which is preliminary data.</text>
</comment>
<organism evidence="3 4">
    <name type="scientific">Caenorhabditis angaria</name>
    <dbReference type="NCBI Taxonomy" id="860376"/>
    <lineage>
        <taxon>Eukaryota</taxon>
        <taxon>Metazoa</taxon>
        <taxon>Ecdysozoa</taxon>
        <taxon>Nematoda</taxon>
        <taxon>Chromadorea</taxon>
        <taxon>Rhabditida</taxon>
        <taxon>Rhabditina</taxon>
        <taxon>Rhabditomorpha</taxon>
        <taxon>Rhabditoidea</taxon>
        <taxon>Rhabditidae</taxon>
        <taxon>Peloderinae</taxon>
        <taxon>Caenorhabditis</taxon>
    </lineage>
</organism>
<protein>
    <submittedName>
        <fullName evidence="3">Uncharacterized protein</fullName>
    </submittedName>
</protein>
<keyword evidence="1" id="KW-1133">Transmembrane helix</keyword>